<sequence length="213" mass="23564">MVFDENESWYLQDNIKSYANTHPDTNDENFMESNKMHSINGRLYGTLLGLDMQEGDKTDWYLLGLGNEVDMHTVHFHAHTFTYKEAHTHRADVFDLFPGTFQTVSLTAKHAGTWLLHCHVSDHIHAGMETTYTIHPRKTTLAPGTAAEGSRTGVVAGVVVGVLVLVLLCGAVILAVYCCVHQRTAEPPPALDLSELQSLQAASTDRPLPTHTQ</sequence>
<dbReference type="Pfam" id="PF07731">
    <property type="entry name" value="Cu-oxidase_2"/>
    <property type="match status" value="1"/>
</dbReference>
<organism evidence="5 6">
    <name type="scientific">Alosa alosa</name>
    <name type="common">allis shad</name>
    <dbReference type="NCBI Taxonomy" id="278164"/>
    <lineage>
        <taxon>Eukaryota</taxon>
        <taxon>Metazoa</taxon>
        <taxon>Chordata</taxon>
        <taxon>Craniata</taxon>
        <taxon>Vertebrata</taxon>
        <taxon>Euteleostomi</taxon>
        <taxon>Actinopterygii</taxon>
        <taxon>Neopterygii</taxon>
        <taxon>Teleostei</taxon>
        <taxon>Clupei</taxon>
        <taxon>Clupeiformes</taxon>
        <taxon>Clupeoidei</taxon>
        <taxon>Clupeidae</taxon>
        <taxon>Alosa</taxon>
    </lineage>
</organism>
<dbReference type="AlphaFoldDB" id="A0AAV6G441"/>
<dbReference type="Proteomes" id="UP000823561">
    <property type="component" value="Chromosome 15"/>
</dbReference>
<proteinExistence type="predicted"/>
<feature type="transmembrane region" description="Helical" evidence="3">
    <location>
        <begin position="154"/>
        <end position="177"/>
    </location>
</feature>
<evidence type="ECO:0000256" key="2">
    <source>
        <dbReference type="ARBA" id="ARBA00022723"/>
    </source>
</evidence>
<keyword evidence="3" id="KW-1133">Transmembrane helix</keyword>
<dbReference type="GO" id="GO:0004322">
    <property type="term" value="F:ferroxidase activity"/>
    <property type="evidence" value="ECO:0007669"/>
    <property type="project" value="UniProtKB-EC"/>
</dbReference>
<dbReference type="EC" id="1.16.3.1" evidence="1"/>
<dbReference type="InterPro" id="IPR008972">
    <property type="entry name" value="Cupredoxin"/>
</dbReference>
<dbReference type="InterPro" id="IPR033138">
    <property type="entry name" value="Cu_oxidase_CS"/>
</dbReference>
<dbReference type="GO" id="GO:0005507">
    <property type="term" value="F:copper ion binding"/>
    <property type="evidence" value="ECO:0007669"/>
    <property type="project" value="InterPro"/>
</dbReference>
<gene>
    <name evidence="5" type="ORF">AALO_G00207210</name>
</gene>
<evidence type="ECO:0000313" key="5">
    <source>
        <dbReference type="EMBL" id="KAG5269879.1"/>
    </source>
</evidence>
<evidence type="ECO:0000259" key="4">
    <source>
        <dbReference type="Pfam" id="PF07731"/>
    </source>
</evidence>
<comment type="caution">
    <text evidence="5">The sequence shown here is derived from an EMBL/GenBank/DDBJ whole genome shotgun (WGS) entry which is preliminary data.</text>
</comment>
<evidence type="ECO:0000313" key="6">
    <source>
        <dbReference type="Proteomes" id="UP000823561"/>
    </source>
</evidence>
<protein>
    <recommendedName>
        <fullName evidence="1">ferroxidase</fullName>
        <ecNumber evidence="1">1.16.3.1</ecNumber>
    </recommendedName>
</protein>
<evidence type="ECO:0000256" key="1">
    <source>
        <dbReference type="ARBA" id="ARBA00013107"/>
    </source>
</evidence>
<name>A0AAV6G441_9TELE</name>
<keyword evidence="3" id="KW-0812">Transmembrane</keyword>
<keyword evidence="6" id="KW-1185">Reference proteome</keyword>
<keyword evidence="2" id="KW-0479">Metal-binding</keyword>
<feature type="domain" description="Plastocyanin-like" evidence="4">
    <location>
        <begin position="32"/>
        <end position="135"/>
    </location>
</feature>
<accession>A0AAV6G441</accession>
<dbReference type="SUPFAM" id="SSF49503">
    <property type="entry name" value="Cupredoxins"/>
    <property type="match status" value="1"/>
</dbReference>
<dbReference type="PROSITE" id="PS00079">
    <property type="entry name" value="MULTICOPPER_OXIDASE1"/>
    <property type="match status" value="1"/>
</dbReference>
<reference evidence="5" key="1">
    <citation type="submission" date="2020-10" db="EMBL/GenBank/DDBJ databases">
        <title>Chromosome-scale genome assembly of the Allis shad, Alosa alosa.</title>
        <authorList>
            <person name="Margot Z."/>
            <person name="Christophe K."/>
            <person name="Cabau C."/>
            <person name="Louis A."/>
            <person name="Berthelot C."/>
            <person name="Parey E."/>
            <person name="Roest Crollius H."/>
            <person name="Montfort J."/>
            <person name="Robinson-Rechavi M."/>
            <person name="Bucao C."/>
            <person name="Bouchez O."/>
            <person name="Gislard M."/>
            <person name="Lluch J."/>
            <person name="Milhes M."/>
            <person name="Lampietro C."/>
            <person name="Lopez Roques C."/>
            <person name="Donnadieu C."/>
            <person name="Braasch I."/>
            <person name="Desvignes T."/>
            <person name="Postlethwait J."/>
            <person name="Bobe J."/>
            <person name="Guiguen Y."/>
        </authorList>
    </citation>
    <scope>NUCLEOTIDE SEQUENCE</scope>
    <source>
        <strain evidence="5">M-15738</strain>
        <tissue evidence="5">Blood</tissue>
    </source>
</reference>
<dbReference type="PROSITE" id="PS00080">
    <property type="entry name" value="MULTICOPPER_OXIDASE2"/>
    <property type="match status" value="1"/>
</dbReference>
<dbReference type="InterPro" id="IPR002355">
    <property type="entry name" value="Cu_oxidase_Cu_BS"/>
</dbReference>
<keyword evidence="3" id="KW-0472">Membrane</keyword>
<dbReference type="Gene3D" id="2.60.40.420">
    <property type="entry name" value="Cupredoxins - blue copper proteins"/>
    <property type="match status" value="1"/>
</dbReference>
<dbReference type="InterPro" id="IPR011706">
    <property type="entry name" value="Cu-oxidase_C"/>
</dbReference>
<dbReference type="EMBL" id="JADWDJ010000015">
    <property type="protein sequence ID" value="KAG5269879.1"/>
    <property type="molecule type" value="Genomic_DNA"/>
</dbReference>
<evidence type="ECO:0000256" key="3">
    <source>
        <dbReference type="SAM" id="Phobius"/>
    </source>
</evidence>